<name>A0A1L3JDI7_9SPHN</name>
<keyword evidence="1" id="KW-1133">Transmembrane helix</keyword>
<keyword evidence="1" id="KW-0812">Transmembrane</keyword>
<evidence type="ECO:0000313" key="2">
    <source>
        <dbReference type="EMBL" id="APG63208.1"/>
    </source>
</evidence>
<proteinExistence type="predicted"/>
<evidence type="ECO:0000256" key="1">
    <source>
        <dbReference type="SAM" id="Phobius"/>
    </source>
</evidence>
<dbReference type="EMBL" id="CP018154">
    <property type="protein sequence ID" value="APG63208.1"/>
    <property type="molecule type" value="Genomic_DNA"/>
</dbReference>
<evidence type="ECO:0000313" key="3">
    <source>
        <dbReference type="Proteomes" id="UP000242561"/>
    </source>
</evidence>
<protein>
    <submittedName>
        <fullName evidence="2">Uncharacterized protein</fullName>
    </submittedName>
</protein>
<feature type="transmembrane region" description="Helical" evidence="1">
    <location>
        <begin position="25"/>
        <end position="44"/>
    </location>
</feature>
<dbReference type="AlphaFoldDB" id="A0A1L3JDI7"/>
<keyword evidence="3" id="KW-1185">Reference proteome</keyword>
<keyword evidence="1" id="KW-0472">Membrane</keyword>
<accession>A0A1L3JDI7</accession>
<organism evidence="2 3">
    <name type="scientific">Sphingorhabdus lutea</name>
    <dbReference type="NCBI Taxonomy" id="1913578"/>
    <lineage>
        <taxon>Bacteria</taxon>
        <taxon>Pseudomonadati</taxon>
        <taxon>Pseudomonadota</taxon>
        <taxon>Alphaproteobacteria</taxon>
        <taxon>Sphingomonadales</taxon>
        <taxon>Sphingomonadaceae</taxon>
        <taxon>Sphingorhabdus</taxon>
    </lineage>
</organism>
<dbReference type="Proteomes" id="UP000242561">
    <property type="component" value="Chromosome"/>
</dbReference>
<gene>
    <name evidence="2" type="ORF">LPB140_10895</name>
</gene>
<dbReference type="KEGG" id="sphl:LPB140_10895"/>
<reference evidence="2 3" key="1">
    <citation type="submission" date="2016-11" db="EMBL/GenBank/DDBJ databases">
        <title>Sphingorhabdus sp. LPB0140, isolated from marine environment.</title>
        <authorList>
            <person name="Kim E."/>
            <person name="Yi H."/>
        </authorList>
    </citation>
    <scope>NUCLEOTIDE SEQUENCE [LARGE SCALE GENOMIC DNA]</scope>
    <source>
        <strain evidence="2 3">LPB0140</strain>
    </source>
</reference>
<sequence length="59" mass="7043">MVIIFPSDYWGGLCRPLNFHINDNIFYTMVILVFRILCVYLRVIMQPLYSKAHYAVMQD</sequence>